<dbReference type="NCBIfam" id="NF033649">
    <property type="entry name" value="LipDrop_Rv1109c"/>
    <property type="match status" value="1"/>
</dbReference>
<protein>
    <recommendedName>
        <fullName evidence="2">DUF8129 domain-containing protein</fullName>
    </recommendedName>
</protein>
<feature type="domain" description="DUF8129" evidence="2">
    <location>
        <begin position="175"/>
        <end position="215"/>
    </location>
</feature>
<organism evidence="3 4">
    <name type="scientific">Saccharopolyspora halophila</name>
    <dbReference type="NCBI Taxonomy" id="405551"/>
    <lineage>
        <taxon>Bacteria</taxon>
        <taxon>Bacillati</taxon>
        <taxon>Actinomycetota</taxon>
        <taxon>Actinomycetes</taxon>
        <taxon>Pseudonocardiales</taxon>
        <taxon>Pseudonocardiaceae</taxon>
        <taxon>Saccharopolyspora</taxon>
    </lineage>
</organism>
<evidence type="ECO:0000259" key="2">
    <source>
        <dbReference type="Pfam" id="PF26450"/>
    </source>
</evidence>
<evidence type="ECO:0000256" key="1">
    <source>
        <dbReference type="SAM" id="MobiDB-lite"/>
    </source>
</evidence>
<feature type="region of interest" description="Disordered" evidence="1">
    <location>
        <begin position="137"/>
        <end position="172"/>
    </location>
</feature>
<evidence type="ECO:0000313" key="3">
    <source>
        <dbReference type="EMBL" id="GAA2331967.1"/>
    </source>
</evidence>
<dbReference type="InterPro" id="IPR047728">
    <property type="entry name" value="LipDrop-assoc"/>
</dbReference>
<comment type="caution">
    <text evidence="3">The sequence shown here is derived from an EMBL/GenBank/DDBJ whole genome shotgun (WGS) entry which is preliminary data.</text>
</comment>
<reference evidence="4" key="1">
    <citation type="journal article" date="2019" name="Int. J. Syst. Evol. Microbiol.">
        <title>The Global Catalogue of Microorganisms (GCM) 10K type strain sequencing project: providing services to taxonomists for standard genome sequencing and annotation.</title>
        <authorList>
            <consortium name="The Broad Institute Genomics Platform"/>
            <consortium name="The Broad Institute Genome Sequencing Center for Infectious Disease"/>
            <person name="Wu L."/>
            <person name="Ma J."/>
        </authorList>
    </citation>
    <scope>NUCLEOTIDE SEQUENCE [LARGE SCALE GENOMIC DNA]</scope>
    <source>
        <strain evidence="4">JCM 16221</strain>
    </source>
</reference>
<keyword evidence="4" id="KW-1185">Reference proteome</keyword>
<dbReference type="EMBL" id="BAAARA010000001">
    <property type="protein sequence ID" value="GAA2331967.1"/>
    <property type="molecule type" value="Genomic_DNA"/>
</dbReference>
<sequence length="217" mass="23494">MARPTPEALRGPGRSGAERAAARLLRSADGWPPFGRMSMSPRGEAMASGPLVRQAVAMSSLPLPVRVAAGLAATAVEQARKLPNTLLGLPVTLASQTLQASMRVQQHITELAIKGDEALAPLERPEEQPAWATFDEDLAEPDPAPEPQPAAEPATDPDAEPEVLGDYPNLSLPQLRGRLRGFSEEEIEALLAYEESHDQRPEYIRMLGNRLTRLRGE</sequence>
<proteinExistence type="predicted"/>
<name>A0ABP5SIP7_9PSEU</name>
<accession>A0ABP5SIP7</accession>
<dbReference type="Proteomes" id="UP001501218">
    <property type="component" value="Unassembled WGS sequence"/>
</dbReference>
<dbReference type="InterPro" id="IPR058442">
    <property type="entry name" value="DUF8129"/>
</dbReference>
<dbReference type="Pfam" id="PF26450">
    <property type="entry name" value="DUF8129"/>
    <property type="match status" value="1"/>
</dbReference>
<evidence type="ECO:0000313" key="4">
    <source>
        <dbReference type="Proteomes" id="UP001501218"/>
    </source>
</evidence>
<gene>
    <name evidence="3" type="ORF">GCM10009854_03950</name>
</gene>